<dbReference type="GO" id="GO:0003677">
    <property type="term" value="F:DNA binding"/>
    <property type="evidence" value="ECO:0007669"/>
    <property type="project" value="InterPro"/>
</dbReference>
<dbReference type="OrthoDB" id="103819at2759"/>
<dbReference type="EMBL" id="LHQR01000029">
    <property type="protein sequence ID" value="KXG51557.1"/>
    <property type="molecule type" value="Genomic_DNA"/>
</dbReference>
<evidence type="ECO:0000313" key="4">
    <source>
        <dbReference type="EMBL" id="KXG51557.1"/>
    </source>
</evidence>
<protein>
    <submittedName>
        <fullName evidence="4">Transcription factor</fullName>
    </submittedName>
</protein>
<name>A0A135LRF3_PENPA</name>
<dbReference type="GeneID" id="63711963"/>
<accession>A0A135LRF3</accession>
<dbReference type="Proteomes" id="UP000070168">
    <property type="component" value="Unassembled WGS sequence"/>
</dbReference>
<dbReference type="STRING" id="5078.A0A135LRF3"/>
<proteinExistence type="predicted"/>
<keyword evidence="1" id="KW-0539">Nucleus</keyword>
<dbReference type="GO" id="GO:0006351">
    <property type="term" value="P:DNA-templated transcription"/>
    <property type="evidence" value="ECO:0007669"/>
    <property type="project" value="InterPro"/>
</dbReference>
<dbReference type="OMA" id="SVCAMYM"/>
<feature type="compositionally biased region" description="Polar residues" evidence="2">
    <location>
        <begin position="84"/>
        <end position="93"/>
    </location>
</feature>
<dbReference type="PANTHER" id="PTHR46910">
    <property type="entry name" value="TRANSCRIPTION FACTOR PDR1"/>
    <property type="match status" value="1"/>
</dbReference>
<dbReference type="SMART" id="SM00906">
    <property type="entry name" value="Fungal_trans"/>
    <property type="match status" value="1"/>
</dbReference>
<gene>
    <name evidence="4" type="ORF">PGRI_089500</name>
</gene>
<dbReference type="RefSeq" id="XP_040650093.1">
    <property type="nucleotide sequence ID" value="XM_040796663.1"/>
</dbReference>
<dbReference type="CDD" id="cd12148">
    <property type="entry name" value="fungal_TF_MHR"/>
    <property type="match status" value="1"/>
</dbReference>
<evidence type="ECO:0000259" key="3">
    <source>
        <dbReference type="SMART" id="SM00906"/>
    </source>
</evidence>
<dbReference type="GO" id="GO:0003700">
    <property type="term" value="F:DNA-binding transcription factor activity"/>
    <property type="evidence" value="ECO:0007669"/>
    <property type="project" value="InterPro"/>
</dbReference>
<evidence type="ECO:0000256" key="1">
    <source>
        <dbReference type="ARBA" id="ARBA00023242"/>
    </source>
</evidence>
<comment type="caution">
    <text evidence="4">The sequence shown here is derived from an EMBL/GenBank/DDBJ whole genome shotgun (WGS) entry which is preliminary data.</text>
</comment>
<dbReference type="InterPro" id="IPR007219">
    <property type="entry name" value="XnlR_reg_dom"/>
</dbReference>
<dbReference type="GO" id="GO:0008270">
    <property type="term" value="F:zinc ion binding"/>
    <property type="evidence" value="ECO:0007669"/>
    <property type="project" value="InterPro"/>
</dbReference>
<feature type="compositionally biased region" description="Polar residues" evidence="2">
    <location>
        <begin position="1"/>
        <end position="10"/>
    </location>
</feature>
<feature type="domain" description="Xylanolytic transcriptional activator regulatory" evidence="3">
    <location>
        <begin position="314"/>
        <end position="385"/>
    </location>
</feature>
<feature type="region of interest" description="Disordered" evidence="2">
    <location>
        <begin position="1"/>
        <end position="41"/>
    </location>
</feature>
<feature type="region of interest" description="Disordered" evidence="2">
    <location>
        <begin position="77"/>
        <end position="109"/>
    </location>
</feature>
<keyword evidence="5" id="KW-1185">Reference proteome</keyword>
<dbReference type="AlphaFoldDB" id="A0A135LRF3"/>
<evidence type="ECO:0000313" key="5">
    <source>
        <dbReference type="Proteomes" id="UP000070168"/>
    </source>
</evidence>
<organism evidence="4 5">
    <name type="scientific">Penicillium patulum</name>
    <name type="common">Penicillium griseofulvum</name>
    <dbReference type="NCBI Taxonomy" id="5078"/>
    <lineage>
        <taxon>Eukaryota</taxon>
        <taxon>Fungi</taxon>
        <taxon>Dikarya</taxon>
        <taxon>Ascomycota</taxon>
        <taxon>Pezizomycotina</taxon>
        <taxon>Eurotiomycetes</taxon>
        <taxon>Eurotiomycetidae</taxon>
        <taxon>Eurotiales</taxon>
        <taxon>Aspergillaceae</taxon>
        <taxon>Penicillium</taxon>
    </lineage>
</organism>
<dbReference type="InterPro" id="IPR050987">
    <property type="entry name" value="AtrR-like"/>
</dbReference>
<dbReference type="Pfam" id="PF04082">
    <property type="entry name" value="Fungal_trans"/>
    <property type="match status" value="1"/>
</dbReference>
<evidence type="ECO:0000256" key="2">
    <source>
        <dbReference type="SAM" id="MobiDB-lite"/>
    </source>
</evidence>
<dbReference type="PANTHER" id="PTHR46910:SF5">
    <property type="entry name" value="ZN(II)2CYS6 TRANSCRIPTION FACTOR (EUROFUNG)"/>
    <property type="match status" value="1"/>
</dbReference>
<reference evidence="4 5" key="1">
    <citation type="journal article" date="2016" name="BMC Genomics">
        <title>Genome sequencing and secondary metabolism of the postharvest pathogen Penicillium griseofulvum.</title>
        <authorList>
            <person name="Banani H."/>
            <person name="Marcet-Houben M."/>
            <person name="Ballester A.R."/>
            <person name="Abbruscato P."/>
            <person name="Gonzalez-Candelas L."/>
            <person name="Gabaldon T."/>
            <person name="Spadaro D."/>
        </authorList>
    </citation>
    <scope>NUCLEOTIDE SEQUENCE [LARGE SCALE GENOMIC DNA]</scope>
    <source>
        <strain evidence="4 5">PG3</strain>
    </source>
</reference>
<feature type="compositionally biased region" description="Acidic residues" evidence="2">
    <location>
        <begin position="17"/>
        <end position="29"/>
    </location>
</feature>
<sequence>MSYAANSESPTDPAPREEDDNDDLVLEEDGSSRQNGREETQIAVPEKFVIVAVSESEMMRRLSHECWSKNGVVAPVGLRPPSNPQLQSRQSRVAGSDNRPASAKRHQPFDEIKGVESTLFAHVIFATRFLQETVAVDPHSNDAAEMSPALDALRSMVSIQKQHNEAVEDLPPFSKPIPPGLDLRDLPIPSMDRILACLRAAQERLSTQFYWPFEFGSLGDFTQYVVKACSPGPVTDMELIIVHYGLNCLFTECATVAVDDIAKQDHETQALICRDSLEIILSNLSFHITTNKDSVCAMYMATLYCLYQGKPFAAWAFISKASLMSQALGLHSNYAILYESAEETARKTRLFWALYTIEKEMALRLGRSSTIRDHDITVPRLILDRKMTSLIYHRLPDWIDVASLYGRVGVPSGQSSRLALCPECISSAILAIKEVELCIAMLGDMELQSPSLDRWISEIIFLAPFMPFMILFCNVIETSDLSHLDHLQRLVDNLQSMARSQRYSTCSKQLQILNALCDVARKFVETKATRKPEGLMGGHVTDLDINNYLDGNELWFDNESPPSPIFPTPEHFPTSDAQRARAAFPTEGTDNQGYQVVNAPFEFQPRANTLGVQYQLPGYSMELDATSSQLESWLH</sequence>